<dbReference type="EMBL" id="JANPWB010000005">
    <property type="protein sequence ID" value="KAJ1189346.1"/>
    <property type="molecule type" value="Genomic_DNA"/>
</dbReference>
<reference evidence="2" key="1">
    <citation type="journal article" date="2022" name="bioRxiv">
        <title>Sequencing and chromosome-scale assembly of the giantPleurodeles waltlgenome.</title>
        <authorList>
            <person name="Brown T."/>
            <person name="Elewa A."/>
            <person name="Iarovenko S."/>
            <person name="Subramanian E."/>
            <person name="Araus A.J."/>
            <person name="Petzold A."/>
            <person name="Susuki M."/>
            <person name="Suzuki K.-i.T."/>
            <person name="Hayashi T."/>
            <person name="Toyoda A."/>
            <person name="Oliveira C."/>
            <person name="Osipova E."/>
            <person name="Leigh N.D."/>
            <person name="Simon A."/>
            <person name="Yun M.H."/>
        </authorList>
    </citation>
    <scope>NUCLEOTIDE SEQUENCE</scope>
    <source>
        <strain evidence="2">20211129_DDA</strain>
        <tissue evidence="2">Liver</tissue>
    </source>
</reference>
<evidence type="ECO:0000313" key="2">
    <source>
        <dbReference type="EMBL" id="KAJ1189346.1"/>
    </source>
</evidence>
<protein>
    <submittedName>
        <fullName evidence="2">Uncharacterized protein</fullName>
    </submittedName>
</protein>
<proteinExistence type="predicted"/>
<organism evidence="2 3">
    <name type="scientific">Pleurodeles waltl</name>
    <name type="common">Iberian ribbed newt</name>
    <dbReference type="NCBI Taxonomy" id="8319"/>
    <lineage>
        <taxon>Eukaryota</taxon>
        <taxon>Metazoa</taxon>
        <taxon>Chordata</taxon>
        <taxon>Craniata</taxon>
        <taxon>Vertebrata</taxon>
        <taxon>Euteleostomi</taxon>
        <taxon>Amphibia</taxon>
        <taxon>Batrachia</taxon>
        <taxon>Caudata</taxon>
        <taxon>Salamandroidea</taxon>
        <taxon>Salamandridae</taxon>
        <taxon>Pleurodelinae</taxon>
        <taxon>Pleurodeles</taxon>
    </lineage>
</organism>
<sequence>MANLCNHWRSAESSQGSSDRGYFKMEEACKLQKPEASGQTGAGVQAIGFAEVLPRPIARGVQRSCSQTHLETPSPRTFLRPAYPLEVSQKTTESSRRLMQ</sequence>
<comment type="caution">
    <text evidence="2">The sequence shown here is derived from an EMBL/GenBank/DDBJ whole genome shotgun (WGS) entry which is preliminary data.</text>
</comment>
<gene>
    <name evidence="2" type="ORF">NDU88_006094</name>
</gene>
<feature type="region of interest" description="Disordered" evidence="1">
    <location>
        <begin position="1"/>
        <end position="20"/>
    </location>
</feature>
<keyword evidence="3" id="KW-1185">Reference proteome</keyword>
<name>A0AAV7UKX6_PLEWA</name>
<dbReference type="Proteomes" id="UP001066276">
    <property type="component" value="Chromosome 3_1"/>
</dbReference>
<dbReference type="AlphaFoldDB" id="A0AAV7UKX6"/>
<accession>A0AAV7UKX6</accession>
<evidence type="ECO:0000313" key="3">
    <source>
        <dbReference type="Proteomes" id="UP001066276"/>
    </source>
</evidence>
<feature type="compositionally biased region" description="Polar residues" evidence="1">
    <location>
        <begin position="63"/>
        <end position="75"/>
    </location>
</feature>
<evidence type="ECO:0000256" key="1">
    <source>
        <dbReference type="SAM" id="MobiDB-lite"/>
    </source>
</evidence>
<feature type="region of interest" description="Disordered" evidence="1">
    <location>
        <begin position="63"/>
        <end position="100"/>
    </location>
</feature>